<evidence type="ECO:0000313" key="3">
    <source>
        <dbReference type="Proteomes" id="UP000295818"/>
    </source>
</evidence>
<sequence>MPDVEFVRDDDPRRAVLEQAGYTVVGESWGARLRDPDRALLEAAVLRAAAAGLSVREVGPEYAQALCDLETTNAADYPYTPATAHTARDLTGTRDLWLEGGRVFGALDGERLVGATVIRTVEDRAETAFTSVLPEYRGKGIGQAVKAASILALLANGCTLFGTGGAGLNAASLGANEALGYTIEERWYSYAPPAANQ</sequence>
<comment type="caution">
    <text evidence="2">The sequence shown here is derived from an EMBL/GenBank/DDBJ whole genome shotgun (WGS) entry which is preliminary data.</text>
</comment>
<reference evidence="2 3" key="1">
    <citation type="journal article" date="2015" name="Stand. Genomic Sci.">
        <title>Genomic Encyclopedia of Bacterial and Archaeal Type Strains, Phase III: the genomes of soil and plant-associated and newly described type strains.</title>
        <authorList>
            <person name="Whitman W.B."/>
            <person name="Woyke T."/>
            <person name="Klenk H.P."/>
            <person name="Zhou Y."/>
            <person name="Lilburn T.G."/>
            <person name="Beck B.J."/>
            <person name="De Vos P."/>
            <person name="Vandamme P."/>
            <person name="Eisen J.A."/>
            <person name="Garrity G."/>
            <person name="Hugenholtz P."/>
            <person name="Kyrpides N.C."/>
        </authorList>
    </citation>
    <scope>NUCLEOTIDE SEQUENCE [LARGE SCALE GENOMIC DNA]</scope>
    <source>
        <strain evidence="2 3">VKM Ac-2538</strain>
    </source>
</reference>
<dbReference type="SUPFAM" id="SSF55729">
    <property type="entry name" value="Acyl-CoA N-acyltransferases (Nat)"/>
    <property type="match status" value="1"/>
</dbReference>
<organism evidence="2 3">
    <name type="scientific">Kribbella orskensis</name>
    <dbReference type="NCBI Taxonomy" id="2512216"/>
    <lineage>
        <taxon>Bacteria</taxon>
        <taxon>Bacillati</taxon>
        <taxon>Actinomycetota</taxon>
        <taxon>Actinomycetes</taxon>
        <taxon>Propionibacteriales</taxon>
        <taxon>Kribbellaceae</taxon>
        <taxon>Kribbella</taxon>
    </lineage>
</organism>
<dbReference type="RefSeq" id="WP_132196403.1">
    <property type="nucleotide sequence ID" value="NZ_SLWM01000032.1"/>
</dbReference>
<gene>
    <name evidence="2" type="ORF">EV644_13255</name>
</gene>
<keyword evidence="3" id="KW-1185">Reference proteome</keyword>
<name>A0ABY2B7X1_9ACTN</name>
<dbReference type="Pfam" id="PF00583">
    <property type="entry name" value="Acetyltransf_1"/>
    <property type="match status" value="1"/>
</dbReference>
<dbReference type="InterPro" id="IPR016181">
    <property type="entry name" value="Acyl_CoA_acyltransferase"/>
</dbReference>
<evidence type="ECO:0000259" key="1">
    <source>
        <dbReference type="PROSITE" id="PS51186"/>
    </source>
</evidence>
<accession>A0ABY2B7X1</accession>
<protein>
    <submittedName>
        <fullName evidence="2">Acetyltransferase (GNAT) family protein</fullName>
    </submittedName>
</protein>
<feature type="domain" description="N-acetyltransferase" evidence="1">
    <location>
        <begin position="53"/>
        <end position="197"/>
    </location>
</feature>
<dbReference type="EMBL" id="SLWM01000032">
    <property type="protein sequence ID" value="TCO11324.1"/>
    <property type="molecule type" value="Genomic_DNA"/>
</dbReference>
<dbReference type="InterPro" id="IPR000182">
    <property type="entry name" value="GNAT_dom"/>
</dbReference>
<dbReference type="PROSITE" id="PS51186">
    <property type="entry name" value="GNAT"/>
    <property type="match status" value="1"/>
</dbReference>
<dbReference type="Proteomes" id="UP000295818">
    <property type="component" value="Unassembled WGS sequence"/>
</dbReference>
<proteinExistence type="predicted"/>
<dbReference type="Gene3D" id="3.40.630.30">
    <property type="match status" value="1"/>
</dbReference>
<dbReference type="CDD" id="cd04301">
    <property type="entry name" value="NAT_SF"/>
    <property type="match status" value="1"/>
</dbReference>
<evidence type="ECO:0000313" key="2">
    <source>
        <dbReference type="EMBL" id="TCO11324.1"/>
    </source>
</evidence>